<protein>
    <submittedName>
        <fullName evidence="2">Uncharacterized protein</fullName>
    </submittedName>
</protein>
<dbReference type="EMBL" id="ML179342">
    <property type="protein sequence ID" value="THU90229.1"/>
    <property type="molecule type" value="Genomic_DNA"/>
</dbReference>
<evidence type="ECO:0000313" key="2">
    <source>
        <dbReference type="EMBL" id="THU90229.1"/>
    </source>
</evidence>
<sequence length="199" mass="22215">MLLAGDMVMVWRTWVIWTGNGFVRFILVLLMLANIALNLVPASTELNSPASIKLSVAIMFLSFFTNGVATALIYLKAWLHQRMFKKLEEKRKTDVTRTLYLLVESGALYGIIQLLYPILQSIQLYSPLSSSNAVAVGIAVGVTGPLFTGATAIYPVAVIILIYTRRSYVDEITFVRDQDIRSNRDIGSSVECVIWKYEG</sequence>
<keyword evidence="1" id="KW-0812">Transmembrane</keyword>
<feature type="transmembrane region" description="Helical" evidence="1">
    <location>
        <begin position="136"/>
        <end position="163"/>
    </location>
</feature>
<feature type="transmembrane region" description="Helical" evidence="1">
    <location>
        <begin position="52"/>
        <end position="77"/>
    </location>
</feature>
<keyword evidence="1" id="KW-0472">Membrane</keyword>
<proteinExistence type="predicted"/>
<accession>A0A4S8LLU9</accession>
<keyword evidence="1" id="KW-1133">Transmembrane helix</keyword>
<evidence type="ECO:0000256" key="1">
    <source>
        <dbReference type="SAM" id="Phobius"/>
    </source>
</evidence>
<organism evidence="2 3">
    <name type="scientific">Dendrothele bispora (strain CBS 962.96)</name>
    <dbReference type="NCBI Taxonomy" id="1314807"/>
    <lineage>
        <taxon>Eukaryota</taxon>
        <taxon>Fungi</taxon>
        <taxon>Dikarya</taxon>
        <taxon>Basidiomycota</taxon>
        <taxon>Agaricomycotina</taxon>
        <taxon>Agaricomycetes</taxon>
        <taxon>Agaricomycetidae</taxon>
        <taxon>Agaricales</taxon>
        <taxon>Agaricales incertae sedis</taxon>
        <taxon>Dendrothele</taxon>
    </lineage>
</organism>
<dbReference type="Proteomes" id="UP000297245">
    <property type="component" value="Unassembled WGS sequence"/>
</dbReference>
<feature type="transmembrane region" description="Helical" evidence="1">
    <location>
        <begin position="21"/>
        <end position="40"/>
    </location>
</feature>
<gene>
    <name evidence="2" type="ORF">K435DRAFT_841554</name>
</gene>
<keyword evidence="3" id="KW-1185">Reference proteome</keyword>
<name>A0A4S8LLU9_DENBC</name>
<dbReference type="AlphaFoldDB" id="A0A4S8LLU9"/>
<reference evidence="2 3" key="1">
    <citation type="journal article" date="2019" name="Nat. Ecol. Evol.">
        <title>Megaphylogeny resolves global patterns of mushroom evolution.</title>
        <authorList>
            <person name="Varga T."/>
            <person name="Krizsan K."/>
            <person name="Foldi C."/>
            <person name="Dima B."/>
            <person name="Sanchez-Garcia M."/>
            <person name="Sanchez-Ramirez S."/>
            <person name="Szollosi G.J."/>
            <person name="Szarkandi J.G."/>
            <person name="Papp V."/>
            <person name="Albert L."/>
            <person name="Andreopoulos W."/>
            <person name="Angelini C."/>
            <person name="Antonin V."/>
            <person name="Barry K.W."/>
            <person name="Bougher N.L."/>
            <person name="Buchanan P."/>
            <person name="Buyck B."/>
            <person name="Bense V."/>
            <person name="Catcheside P."/>
            <person name="Chovatia M."/>
            <person name="Cooper J."/>
            <person name="Damon W."/>
            <person name="Desjardin D."/>
            <person name="Finy P."/>
            <person name="Geml J."/>
            <person name="Haridas S."/>
            <person name="Hughes K."/>
            <person name="Justo A."/>
            <person name="Karasinski D."/>
            <person name="Kautmanova I."/>
            <person name="Kiss B."/>
            <person name="Kocsube S."/>
            <person name="Kotiranta H."/>
            <person name="LaButti K.M."/>
            <person name="Lechner B.E."/>
            <person name="Liimatainen K."/>
            <person name="Lipzen A."/>
            <person name="Lukacs Z."/>
            <person name="Mihaltcheva S."/>
            <person name="Morgado L.N."/>
            <person name="Niskanen T."/>
            <person name="Noordeloos M.E."/>
            <person name="Ohm R.A."/>
            <person name="Ortiz-Santana B."/>
            <person name="Ovrebo C."/>
            <person name="Racz N."/>
            <person name="Riley R."/>
            <person name="Savchenko A."/>
            <person name="Shiryaev A."/>
            <person name="Soop K."/>
            <person name="Spirin V."/>
            <person name="Szebenyi C."/>
            <person name="Tomsovsky M."/>
            <person name="Tulloss R.E."/>
            <person name="Uehling J."/>
            <person name="Grigoriev I.V."/>
            <person name="Vagvolgyi C."/>
            <person name="Papp T."/>
            <person name="Martin F.M."/>
            <person name="Miettinen O."/>
            <person name="Hibbett D.S."/>
            <person name="Nagy L.G."/>
        </authorList>
    </citation>
    <scope>NUCLEOTIDE SEQUENCE [LARGE SCALE GENOMIC DNA]</scope>
    <source>
        <strain evidence="2 3">CBS 962.96</strain>
    </source>
</reference>
<evidence type="ECO:0000313" key="3">
    <source>
        <dbReference type="Proteomes" id="UP000297245"/>
    </source>
</evidence>
<dbReference type="OrthoDB" id="3174341at2759"/>
<feature type="transmembrane region" description="Helical" evidence="1">
    <location>
        <begin position="98"/>
        <end position="116"/>
    </location>
</feature>